<dbReference type="EMBL" id="SPMZ01000055">
    <property type="protein sequence ID" value="NMQ20621.1"/>
    <property type="molecule type" value="Genomic_DNA"/>
</dbReference>
<feature type="transmembrane region" description="Helical" evidence="1">
    <location>
        <begin position="196"/>
        <end position="218"/>
    </location>
</feature>
<keyword evidence="1" id="KW-0812">Transmembrane</keyword>
<feature type="transmembrane region" description="Helical" evidence="1">
    <location>
        <begin position="81"/>
        <end position="102"/>
    </location>
</feature>
<dbReference type="Proteomes" id="UP000760480">
    <property type="component" value="Unassembled WGS sequence"/>
</dbReference>
<reference evidence="2 3" key="1">
    <citation type="submission" date="2019-03" db="EMBL/GenBank/DDBJ databases">
        <title>Metabolic reconstructions from genomes of highly enriched 'Candidatus Accumulibacter' and 'Candidatus Competibacter' bioreactor populations.</title>
        <authorList>
            <person name="Annavajhala M.K."/>
            <person name="Welles L."/>
            <person name="Abbas B."/>
            <person name="Sorokin D."/>
            <person name="Park H."/>
            <person name="Van Loosdrecht M."/>
            <person name="Chandran K."/>
        </authorList>
    </citation>
    <scope>NUCLEOTIDE SEQUENCE [LARGE SCALE GENOMIC DNA]</scope>
    <source>
        <strain evidence="2 3">SBR_G</strain>
    </source>
</reference>
<dbReference type="Pfam" id="PF05940">
    <property type="entry name" value="NnrS"/>
    <property type="match status" value="1"/>
</dbReference>
<keyword evidence="3" id="KW-1185">Reference proteome</keyword>
<evidence type="ECO:0000313" key="2">
    <source>
        <dbReference type="EMBL" id="NMQ20621.1"/>
    </source>
</evidence>
<name>A0ABX1TMI1_9GAMM</name>
<accession>A0ABX1TMI1</accession>
<feature type="transmembrane region" description="Helical" evidence="1">
    <location>
        <begin position="6"/>
        <end position="35"/>
    </location>
</feature>
<feature type="transmembrane region" description="Helical" evidence="1">
    <location>
        <begin position="169"/>
        <end position="190"/>
    </location>
</feature>
<feature type="transmembrane region" description="Helical" evidence="1">
    <location>
        <begin position="230"/>
        <end position="253"/>
    </location>
</feature>
<feature type="transmembrane region" description="Helical" evidence="1">
    <location>
        <begin position="47"/>
        <end position="69"/>
    </location>
</feature>
<sequence>MLSARFMLVATALVPVWLVAAIDVSFLPAIAGVLLPPLWRSRNRRNLVFPFILLALAGANLVIHLQALGMLASGSDRALQFTLNAVTLILVVIGGRVIPVFTANALPEIRVRRLVWADVLAVGLVILVLAIDLFPFLYALTGPVALLAAAANLIRMWRWRSLATRRVPMLWILHLGYAWIVVALALKGLAGMVPVVTPSAAVHALTVGAIGSLTLGMMSRVALGHTGRTIVASTPIIAAFILINASAIIRVVIPIAVPGFYLPGLIVAGLLWSSAFALFVIHHTPILMQPRIDGKPG</sequence>
<feature type="transmembrane region" description="Helical" evidence="1">
    <location>
        <begin position="259"/>
        <end position="281"/>
    </location>
</feature>
<evidence type="ECO:0000313" key="3">
    <source>
        <dbReference type="Proteomes" id="UP000760480"/>
    </source>
</evidence>
<dbReference type="InterPro" id="IPR010266">
    <property type="entry name" value="NnrS"/>
</dbReference>
<feature type="transmembrane region" description="Helical" evidence="1">
    <location>
        <begin position="137"/>
        <end position="157"/>
    </location>
</feature>
<comment type="caution">
    <text evidence="2">The sequence shown here is derived from an EMBL/GenBank/DDBJ whole genome shotgun (WGS) entry which is preliminary data.</text>
</comment>
<protein>
    <submittedName>
        <fullName evidence="2">NnrS family protein</fullName>
    </submittedName>
</protein>
<keyword evidence="1" id="KW-0472">Membrane</keyword>
<keyword evidence="1" id="KW-1133">Transmembrane helix</keyword>
<gene>
    <name evidence="2" type="ORF">E4P82_16310</name>
</gene>
<feature type="transmembrane region" description="Helical" evidence="1">
    <location>
        <begin position="114"/>
        <end position="131"/>
    </location>
</feature>
<evidence type="ECO:0000256" key="1">
    <source>
        <dbReference type="SAM" id="Phobius"/>
    </source>
</evidence>
<proteinExistence type="predicted"/>
<organism evidence="2 3">
    <name type="scientific">Candidatus Competibacter phosphatis</name>
    <dbReference type="NCBI Taxonomy" id="221280"/>
    <lineage>
        <taxon>Bacteria</taxon>
        <taxon>Pseudomonadati</taxon>
        <taxon>Pseudomonadota</taxon>
        <taxon>Gammaproteobacteria</taxon>
        <taxon>Candidatus Competibacteraceae</taxon>
        <taxon>Candidatus Competibacter</taxon>
    </lineage>
</organism>